<protein>
    <recommendedName>
        <fullName evidence="3">ubiquitinyl hydrolase 1</fullName>
        <ecNumber evidence="3">3.4.19.12</ecNumber>
    </recommendedName>
</protein>
<evidence type="ECO:0000256" key="2">
    <source>
        <dbReference type="ARBA" id="ARBA00009326"/>
    </source>
</evidence>
<evidence type="ECO:0000256" key="8">
    <source>
        <dbReference type="PROSITE-ProRule" id="PRU01393"/>
    </source>
</evidence>
<dbReference type="GO" id="GO:0005737">
    <property type="term" value="C:cytoplasm"/>
    <property type="evidence" value="ECO:0007669"/>
    <property type="project" value="TreeGrafter"/>
</dbReference>
<dbReference type="EMBL" id="KN837168">
    <property type="protein sequence ID" value="KIJ37606.1"/>
    <property type="molecule type" value="Genomic_DNA"/>
</dbReference>
<sequence length="128" mass="13912">MALLHALANTPTLALADGPIKDLFKHCQGLDPEESADLLEATNISKLHAASAETGQTSTRSPVLSHYLAFINYKNQLLELDGWAHSIPINHGPIEHDLLHSAANRVKKMMEETGSIMYTLMAIAPTEA</sequence>
<dbReference type="GO" id="GO:0006511">
    <property type="term" value="P:ubiquitin-dependent protein catabolic process"/>
    <property type="evidence" value="ECO:0007669"/>
    <property type="project" value="InterPro"/>
</dbReference>
<evidence type="ECO:0000313" key="11">
    <source>
        <dbReference type="Proteomes" id="UP000054279"/>
    </source>
</evidence>
<feature type="domain" description="UCH catalytic" evidence="9">
    <location>
        <begin position="1"/>
        <end position="125"/>
    </location>
</feature>
<dbReference type="HOGENOM" id="CLU_1960999_0_0_1"/>
<organism evidence="10 11">
    <name type="scientific">Sphaerobolus stellatus (strain SS14)</name>
    <dbReference type="NCBI Taxonomy" id="990650"/>
    <lineage>
        <taxon>Eukaryota</taxon>
        <taxon>Fungi</taxon>
        <taxon>Dikarya</taxon>
        <taxon>Basidiomycota</taxon>
        <taxon>Agaricomycotina</taxon>
        <taxon>Agaricomycetes</taxon>
        <taxon>Phallomycetidae</taxon>
        <taxon>Geastrales</taxon>
        <taxon>Sphaerobolaceae</taxon>
        <taxon>Sphaerobolus</taxon>
    </lineage>
</organism>
<comment type="caution">
    <text evidence="8">Lacks conserved residue(s) required for the propagation of feature annotation.</text>
</comment>
<evidence type="ECO:0000256" key="3">
    <source>
        <dbReference type="ARBA" id="ARBA00012759"/>
    </source>
</evidence>
<dbReference type="Pfam" id="PF01088">
    <property type="entry name" value="Peptidase_C12"/>
    <property type="match status" value="1"/>
</dbReference>
<comment type="similarity">
    <text evidence="2 8">Belongs to the peptidase C12 family.</text>
</comment>
<evidence type="ECO:0000256" key="4">
    <source>
        <dbReference type="ARBA" id="ARBA00022670"/>
    </source>
</evidence>
<dbReference type="OrthoDB" id="427186at2759"/>
<evidence type="ECO:0000256" key="1">
    <source>
        <dbReference type="ARBA" id="ARBA00000707"/>
    </source>
</evidence>
<dbReference type="InterPro" id="IPR038765">
    <property type="entry name" value="Papain-like_cys_pep_sf"/>
</dbReference>
<evidence type="ECO:0000256" key="7">
    <source>
        <dbReference type="ARBA" id="ARBA00022807"/>
    </source>
</evidence>
<dbReference type="SUPFAM" id="SSF54001">
    <property type="entry name" value="Cysteine proteinases"/>
    <property type="match status" value="1"/>
</dbReference>
<evidence type="ECO:0000256" key="6">
    <source>
        <dbReference type="ARBA" id="ARBA00022801"/>
    </source>
</evidence>
<keyword evidence="7" id="KW-0788">Thiol protease</keyword>
<dbReference type="Gene3D" id="3.40.532.10">
    <property type="entry name" value="Peptidase C12, ubiquitin carboxyl-terminal hydrolase"/>
    <property type="match status" value="1"/>
</dbReference>
<keyword evidence="6" id="KW-0378">Hydrolase</keyword>
<comment type="catalytic activity">
    <reaction evidence="1">
        <text>Thiol-dependent hydrolysis of ester, thioester, amide, peptide and isopeptide bonds formed by the C-terminal Gly of ubiquitin (a 76-residue protein attached to proteins as an intracellular targeting signal).</text>
        <dbReference type="EC" id="3.4.19.12"/>
    </reaction>
</comment>
<dbReference type="InterPro" id="IPR036959">
    <property type="entry name" value="Peptidase_C12_UCH_sf"/>
</dbReference>
<evidence type="ECO:0000313" key="10">
    <source>
        <dbReference type="EMBL" id="KIJ37606.1"/>
    </source>
</evidence>
<dbReference type="PANTHER" id="PTHR10589">
    <property type="entry name" value="UBIQUITIN CARBOXYL-TERMINAL HYDROLASE"/>
    <property type="match status" value="1"/>
</dbReference>
<proteinExistence type="inferred from homology"/>
<dbReference type="Proteomes" id="UP000054279">
    <property type="component" value="Unassembled WGS sequence"/>
</dbReference>
<dbReference type="GO" id="GO:0004843">
    <property type="term" value="F:cysteine-type deubiquitinase activity"/>
    <property type="evidence" value="ECO:0007669"/>
    <property type="project" value="UniProtKB-EC"/>
</dbReference>
<evidence type="ECO:0000256" key="5">
    <source>
        <dbReference type="ARBA" id="ARBA00022786"/>
    </source>
</evidence>
<dbReference type="PANTHER" id="PTHR10589:SF17">
    <property type="entry name" value="UBIQUITIN CARBOXYL-TERMINAL HYDROLASE"/>
    <property type="match status" value="1"/>
</dbReference>
<evidence type="ECO:0000259" key="9">
    <source>
        <dbReference type="PROSITE" id="PS52048"/>
    </source>
</evidence>
<dbReference type="InterPro" id="IPR001578">
    <property type="entry name" value="Peptidase_C12_UCH"/>
</dbReference>
<keyword evidence="5" id="KW-0833">Ubl conjugation pathway</keyword>
<reference evidence="10 11" key="1">
    <citation type="submission" date="2014-06" db="EMBL/GenBank/DDBJ databases">
        <title>Evolutionary Origins and Diversification of the Mycorrhizal Mutualists.</title>
        <authorList>
            <consortium name="DOE Joint Genome Institute"/>
            <consortium name="Mycorrhizal Genomics Consortium"/>
            <person name="Kohler A."/>
            <person name="Kuo A."/>
            <person name="Nagy L.G."/>
            <person name="Floudas D."/>
            <person name="Copeland A."/>
            <person name="Barry K.W."/>
            <person name="Cichocki N."/>
            <person name="Veneault-Fourrey C."/>
            <person name="LaButti K."/>
            <person name="Lindquist E.A."/>
            <person name="Lipzen A."/>
            <person name="Lundell T."/>
            <person name="Morin E."/>
            <person name="Murat C."/>
            <person name="Riley R."/>
            <person name="Ohm R."/>
            <person name="Sun H."/>
            <person name="Tunlid A."/>
            <person name="Henrissat B."/>
            <person name="Grigoriev I.V."/>
            <person name="Hibbett D.S."/>
            <person name="Martin F."/>
        </authorList>
    </citation>
    <scope>NUCLEOTIDE SEQUENCE [LARGE SCALE GENOMIC DNA]</scope>
    <source>
        <strain evidence="10 11">SS14</strain>
    </source>
</reference>
<keyword evidence="11" id="KW-1185">Reference proteome</keyword>
<dbReference type="GO" id="GO:0016579">
    <property type="term" value="P:protein deubiquitination"/>
    <property type="evidence" value="ECO:0007669"/>
    <property type="project" value="TreeGrafter"/>
</dbReference>
<gene>
    <name evidence="10" type="ORF">M422DRAFT_69294</name>
</gene>
<accession>A0A0C9VJM2</accession>
<dbReference type="PROSITE" id="PS52048">
    <property type="entry name" value="UCH_DOMAIN"/>
    <property type="match status" value="1"/>
</dbReference>
<name>A0A0C9VJM2_SPHS4</name>
<dbReference type="EC" id="3.4.19.12" evidence="3"/>
<dbReference type="AlphaFoldDB" id="A0A0C9VJM2"/>
<keyword evidence="4" id="KW-0645">Protease</keyword>